<accession>A0A1V6LUS4</accession>
<keyword evidence="1" id="KW-1133">Transmembrane helix</keyword>
<evidence type="ECO:0000313" key="2">
    <source>
        <dbReference type="EMBL" id="OQD43787.1"/>
    </source>
</evidence>
<keyword evidence="1" id="KW-0812">Transmembrane</keyword>
<evidence type="ECO:0000313" key="3">
    <source>
        <dbReference type="Proteomes" id="UP000191680"/>
    </source>
</evidence>
<evidence type="ECO:0000256" key="1">
    <source>
        <dbReference type="SAM" id="Phobius"/>
    </source>
</evidence>
<name>A0A1V6LUS4_9FLAO</name>
<dbReference type="Proteomes" id="UP000191680">
    <property type="component" value="Unassembled WGS sequence"/>
</dbReference>
<organism evidence="2 3">
    <name type="scientific">Croceivirga radicis</name>
    <dbReference type="NCBI Taxonomy" id="1929488"/>
    <lineage>
        <taxon>Bacteria</taxon>
        <taxon>Pseudomonadati</taxon>
        <taxon>Bacteroidota</taxon>
        <taxon>Flavobacteriia</taxon>
        <taxon>Flavobacteriales</taxon>
        <taxon>Flavobacteriaceae</taxon>
        <taxon>Croceivirga</taxon>
    </lineage>
</organism>
<proteinExistence type="predicted"/>
<keyword evidence="3" id="KW-1185">Reference proteome</keyword>
<dbReference type="EMBL" id="MTBC01000002">
    <property type="protein sequence ID" value="OQD43787.1"/>
    <property type="molecule type" value="Genomic_DNA"/>
</dbReference>
<gene>
    <name evidence="2" type="ORF">BUL40_04030</name>
</gene>
<dbReference type="AlphaFoldDB" id="A0A1V6LUS4"/>
<sequence length="72" mass="8561">MRIVKVHKQERGLYRFQYQKAETNKWLFWMAFMGLLLLVMVLATFIQSPMQPFLIKAGLILFLLTIIKTKTI</sequence>
<keyword evidence="1" id="KW-0472">Membrane</keyword>
<protein>
    <submittedName>
        <fullName evidence="2">Uncharacterized protein</fullName>
    </submittedName>
</protein>
<feature type="transmembrane region" description="Helical" evidence="1">
    <location>
        <begin position="26"/>
        <end position="47"/>
    </location>
</feature>
<reference evidence="2 3" key="1">
    <citation type="submission" date="2016-12" db="EMBL/GenBank/DDBJ databases">
        <authorList>
            <person name="Song W.-J."/>
            <person name="Kurnit D.M."/>
        </authorList>
    </citation>
    <scope>NUCLEOTIDE SEQUENCE [LARGE SCALE GENOMIC DNA]</scope>
    <source>
        <strain evidence="2 3">HSG9</strain>
    </source>
</reference>
<feature type="transmembrane region" description="Helical" evidence="1">
    <location>
        <begin position="53"/>
        <end position="69"/>
    </location>
</feature>
<comment type="caution">
    <text evidence="2">The sequence shown here is derived from an EMBL/GenBank/DDBJ whole genome shotgun (WGS) entry which is preliminary data.</text>
</comment>